<feature type="domain" description="ABC transporter" evidence="4">
    <location>
        <begin position="343"/>
        <end position="553"/>
    </location>
</feature>
<dbReference type="PANTHER" id="PTHR42855">
    <property type="entry name" value="ABC TRANSPORTER ATP-BINDING SUBUNIT"/>
    <property type="match status" value="1"/>
</dbReference>
<dbReference type="InterPro" id="IPR003593">
    <property type="entry name" value="AAA+_ATPase"/>
</dbReference>
<name>A0ABN4C7I7_9CORY</name>
<dbReference type="InterPro" id="IPR051309">
    <property type="entry name" value="ABCF_ATPase"/>
</dbReference>
<dbReference type="PANTHER" id="PTHR42855:SF1">
    <property type="entry name" value="ABC TRANSPORTER DOMAIN-CONTAINING PROTEIN"/>
    <property type="match status" value="1"/>
</dbReference>
<evidence type="ECO:0000259" key="4">
    <source>
        <dbReference type="PROSITE" id="PS50893"/>
    </source>
</evidence>
<dbReference type="SUPFAM" id="SSF52540">
    <property type="entry name" value="P-loop containing nucleoside triphosphate hydrolases"/>
    <property type="match status" value="2"/>
</dbReference>
<keyword evidence="6" id="KW-1185">Reference proteome</keyword>
<feature type="coiled-coil region" evidence="3">
    <location>
        <begin position="263"/>
        <end position="290"/>
    </location>
</feature>
<dbReference type="RefSeq" id="WP_025386810.1">
    <property type="nucleotide sequence ID" value="NZ_CP004350.1"/>
</dbReference>
<dbReference type="InterPro" id="IPR027417">
    <property type="entry name" value="P-loop_NTPase"/>
</dbReference>
<evidence type="ECO:0000313" key="5">
    <source>
        <dbReference type="EMBL" id="AHI18610.1"/>
    </source>
</evidence>
<evidence type="ECO:0000256" key="2">
    <source>
        <dbReference type="ARBA" id="ARBA00022840"/>
    </source>
</evidence>
<dbReference type="PROSITE" id="PS50893">
    <property type="entry name" value="ABC_TRANSPORTER_2"/>
    <property type="match status" value="2"/>
</dbReference>
<dbReference type="SMART" id="SM00382">
    <property type="entry name" value="AAA"/>
    <property type="match status" value="2"/>
</dbReference>
<evidence type="ECO:0000256" key="1">
    <source>
        <dbReference type="ARBA" id="ARBA00022741"/>
    </source>
</evidence>
<organism evidence="5 6">
    <name type="scientific">Corynebacterium casei LMG S-19264</name>
    <dbReference type="NCBI Taxonomy" id="1285583"/>
    <lineage>
        <taxon>Bacteria</taxon>
        <taxon>Bacillati</taxon>
        <taxon>Actinomycetota</taxon>
        <taxon>Actinomycetes</taxon>
        <taxon>Mycobacteriales</taxon>
        <taxon>Corynebacteriaceae</taxon>
        <taxon>Corynebacterium</taxon>
    </lineage>
</organism>
<dbReference type="Pfam" id="PF00005">
    <property type="entry name" value="ABC_tran"/>
    <property type="match status" value="2"/>
</dbReference>
<keyword evidence="2" id="KW-0067">ATP-binding</keyword>
<dbReference type="Proteomes" id="UP000019226">
    <property type="component" value="Chromosome"/>
</dbReference>
<gene>
    <name evidence="5" type="ORF">CCASEI_00115</name>
</gene>
<sequence length="553" mass="60189">MNTDARRFPARERAQIIASEVTVIRGTNTIFKEVDLVLNAESRVGIVGENGRGKSTLLHVLAGTLEPDSRTVSHIGTIGVAEQEMESHGQRTVGDAVAEAIAEPLAALAALEEAGQLLADASSNSEAAYSQALEWVERLDAWDAERRVHIALDALNAVTDTDARLAELSVGQRYRIRLACLLGADDDFLLLDEPTNHLDSSGLEFLTAQISSRKGGVAVVSHDRALLTDFAQYIVDLDPTPDGRTRIYGNGYVGYREGRAAELARWEQAYDKEQAERARLEASLDAAQNRLVDKWRPGKGTPRHARTTRAGGAVKAFHRRQEELDTHAITIPEPPMAFAFPTLKTRKGSTLLTADAITVTDRLTQPVSFELGQRGRLVITGPNGAGKSTLLDVISGQLVPDSGQAQVSQGTRVGYLRQEAHLPAAQRAGQLFHRHVERLISAGTIKESAALSLADLGLLKAPERDKRVGELSMGQQRRLELALVLAELPHVLILDEPTNHLSIALVDELTHALEATNAAVVMSSHDRQLLRDVSSWPHITLTAKESVRSNMEM</sequence>
<evidence type="ECO:0000313" key="6">
    <source>
        <dbReference type="Proteomes" id="UP000019226"/>
    </source>
</evidence>
<protein>
    <submittedName>
        <fullName evidence="5">ABC transporter permease</fullName>
    </submittedName>
</protein>
<evidence type="ECO:0000256" key="3">
    <source>
        <dbReference type="SAM" id="Coils"/>
    </source>
</evidence>
<dbReference type="InterPro" id="IPR003439">
    <property type="entry name" value="ABC_transporter-like_ATP-bd"/>
</dbReference>
<feature type="domain" description="ABC transporter" evidence="4">
    <location>
        <begin position="16"/>
        <end position="282"/>
    </location>
</feature>
<accession>A0ABN4C7I7</accession>
<dbReference type="EMBL" id="CP004350">
    <property type="protein sequence ID" value="AHI18610.1"/>
    <property type="molecule type" value="Genomic_DNA"/>
</dbReference>
<reference evidence="6" key="1">
    <citation type="submission" date="2013-02" db="EMBL/GenBank/DDBJ databases">
        <title>The complete genome sequence of Corynebacterium casei LMG S-19264 (=DSM 44701).</title>
        <authorList>
            <person name="Ruckert C."/>
            <person name="Albersmeier A."/>
            <person name="Kalinowski J."/>
        </authorList>
    </citation>
    <scope>NUCLEOTIDE SEQUENCE [LARGE SCALE GENOMIC DNA]</scope>
    <source>
        <strain evidence="6">LMG S-19264</strain>
    </source>
</reference>
<keyword evidence="3" id="KW-0175">Coiled coil</keyword>
<dbReference type="GeneID" id="82876265"/>
<dbReference type="Gene3D" id="3.40.50.300">
    <property type="entry name" value="P-loop containing nucleotide triphosphate hydrolases"/>
    <property type="match status" value="2"/>
</dbReference>
<keyword evidence="1" id="KW-0547">Nucleotide-binding</keyword>
<proteinExistence type="predicted"/>